<name>A0AAV8X3C0_9CUCU</name>
<evidence type="ECO:0000313" key="2">
    <source>
        <dbReference type="EMBL" id="KAJ8932885.1"/>
    </source>
</evidence>
<gene>
    <name evidence="2" type="ORF">NQ314_014366</name>
</gene>
<evidence type="ECO:0000256" key="1">
    <source>
        <dbReference type="SAM" id="MobiDB-lite"/>
    </source>
</evidence>
<reference evidence="2" key="1">
    <citation type="journal article" date="2023" name="Insect Mol. Biol.">
        <title>Genome sequencing provides insights into the evolution of gene families encoding plant cell wall-degrading enzymes in longhorned beetles.</title>
        <authorList>
            <person name="Shin N.R."/>
            <person name="Okamura Y."/>
            <person name="Kirsch R."/>
            <person name="Pauchet Y."/>
        </authorList>
    </citation>
    <scope>NUCLEOTIDE SEQUENCE</scope>
    <source>
        <strain evidence="2">RBIC_L_NR</strain>
    </source>
</reference>
<evidence type="ECO:0000313" key="3">
    <source>
        <dbReference type="Proteomes" id="UP001162156"/>
    </source>
</evidence>
<organism evidence="2 3">
    <name type="scientific">Rhamnusium bicolor</name>
    <dbReference type="NCBI Taxonomy" id="1586634"/>
    <lineage>
        <taxon>Eukaryota</taxon>
        <taxon>Metazoa</taxon>
        <taxon>Ecdysozoa</taxon>
        <taxon>Arthropoda</taxon>
        <taxon>Hexapoda</taxon>
        <taxon>Insecta</taxon>
        <taxon>Pterygota</taxon>
        <taxon>Neoptera</taxon>
        <taxon>Endopterygota</taxon>
        <taxon>Coleoptera</taxon>
        <taxon>Polyphaga</taxon>
        <taxon>Cucujiformia</taxon>
        <taxon>Chrysomeloidea</taxon>
        <taxon>Cerambycidae</taxon>
        <taxon>Lepturinae</taxon>
        <taxon>Rhagiini</taxon>
        <taxon>Rhamnusium</taxon>
    </lineage>
</organism>
<dbReference type="AlphaFoldDB" id="A0AAV8X3C0"/>
<accession>A0AAV8X3C0</accession>
<keyword evidence="3" id="KW-1185">Reference proteome</keyword>
<dbReference type="Proteomes" id="UP001162156">
    <property type="component" value="Unassembled WGS sequence"/>
</dbReference>
<dbReference type="EMBL" id="JANEYF010003954">
    <property type="protein sequence ID" value="KAJ8932885.1"/>
    <property type="molecule type" value="Genomic_DNA"/>
</dbReference>
<proteinExistence type="predicted"/>
<feature type="compositionally biased region" description="Low complexity" evidence="1">
    <location>
        <begin position="46"/>
        <end position="60"/>
    </location>
</feature>
<sequence length="60" mass="6971">MLILRDNHLCYYLFLWKFSMESQRLITPRAGTNSENGSSDEEECSDGSSYNSSYYSDSDR</sequence>
<protein>
    <submittedName>
        <fullName evidence="2">Uncharacterized protein</fullName>
    </submittedName>
</protein>
<comment type="caution">
    <text evidence="2">The sequence shown here is derived from an EMBL/GenBank/DDBJ whole genome shotgun (WGS) entry which is preliminary data.</text>
</comment>
<feature type="region of interest" description="Disordered" evidence="1">
    <location>
        <begin position="29"/>
        <end position="60"/>
    </location>
</feature>